<dbReference type="Proteomes" id="UP000035100">
    <property type="component" value="Unassembled WGS sequence"/>
</dbReference>
<dbReference type="EMBL" id="AONG01000003">
    <property type="protein sequence ID" value="KIQ70829.1"/>
    <property type="molecule type" value="Genomic_DNA"/>
</dbReference>
<protein>
    <submittedName>
        <fullName evidence="1">Uncharacterized protein</fullName>
    </submittedName>
</protein>
<evidence type="ECO:0000313" key="1">
    <source>
        <dbReference type="EMBL" id="KIQ70829.1"/>
    </source>
</evidence>
<gene>
    <name evidence="1" type="ORF">Wenmar_00203</name>
</gene>
<organism evidence="1 2">
    <name type="scientific">Wenxinia marina DSM 24838</name>
    <dbReference type="NCBI Taxonomy" id="1123501"/>
    <lineage>
        <taxon>Bacteria</taxon>
        <taxon>Pseudomonadati</taxon>
        <taxon>Pseudomonadota</taxon>
        <taxon>Alphaproteobacteria</taxon>
        <taxon>Rhodobacterales</taxon>
        <taxon>Roseobacteraceae</taxon>
        <taxon>Wenxinia</taxon>
    </lineage>
</organism>
<reference evidence="1 2" key="1">
    <citation type="submission" date="2013-01" db="EMBL/GenBank/DDBJ databases">
        <authorList>
            <person name="Fiebig A."/>
            <person name="Goeker M."/>
            <person name="Klenk H.-P.P."/>
        </authorList>
    </citation>
    <scope>NUCLEOTIDE SEQUENCE [LARGE SCALE GENOMIC DNA]</scope>
    <source>
        <strain evidence="1 2">DSM 24838</strain>
    </source>
</reference>
<comment type="caution">
    <text evidence="1">The sequence shown here is derived from an EMBL/GenBank/DDBJ whole genome shotgun (WGS) entry which is preliminary data.</text>
</comment>
<keyword evidence="2" id="KW-1185">Reference proteome</keyword>
<sequence length="250" mass="26680">MEQTPITRFGTQDAILVARSQRDVARAIAALLTFSAEPDAPPRAGLVGRLLGRRRAAAPQARALPTYTFRAVTPAEADLPLIGWRLADGRTAEADETIRLSTPVAAPDWTLVETCETVHGISMTALGLSAHLPGSEALYLRRTIGKGGPRQAAFHVYREAEAVRRIACTAIWADGRPASEWWERIADGAPTAYEPAGLMTEGAFGADHFGEAGIEAILGRLGLSLDTLLGPRARRDAHAFERAAEVPAAA</sequence>
<name>A0A0D0Q8U6_9RHOB</name>
<proteinExistence type="predicted"/>
<evidence type="ECO:0000313" key="2">
    <source>
        <dbReference type="Proteomes" id="UP000035100"/>
    </source>
</evidence>
<dbReference type="AlphaFoldDB" id="A0A0D0Q8U6"/>
<accession>A0A0D0Q8U6</accession>
<dbReference type="RefSeq" id="WP_018304336.1">
    <property type="nucleotide sequence ID" value="NZ_KB902313.1"/>
</dbReference>